<accession>A0AC35GAL9</accession>
<sequence length="94" mass="10905">MAKLIAFDSNHNLQFEGYCKLSINKLSSQLIIEPKNENFKTISASFQLKYAIQKNLLFVFADFDFLDFCLVFKNEKVCGKVFSVIREKQQQNGQ</sequence>
<dbReference type="WBParaSite" id="PS1159_v2.g2900.t1">
    <property type="protein sequence ID" value="PS1159_v2.g2900.t1"/>
    <property type="gene ID" value="PS1159_v2.g2900"/>
</dbReference>
<evidence type="ECO:0000313" key="2">
    <source>
        <dbReference type="WBParaSite" id="PS1159_v2.g2900.t1"/>
    </source>
</evidence>
<proteinExistence type="predicted"/>
<reference evidence="2" key="1">
    <citation type="submission" date="2022-11" db="UniProtKB">
        <authorList>
            <consortium name="WormBaseParasite"/>
        </authorList>
    </citation>
    <scope>IDENTIFICATION</scope>
</reference>
<name>A0AC35GAL9_9BILA</name>
<protein>
    <submittedName>
        <fullName evidence="2">Uncharacterized protein</fullName>
    </submittedName>
</protein>
<organism evidence="1 2">
    <name type="scientific">Panagrolaimus sp. PS1159</name>
    <dbReference type="NCBI Taxonomy" id="55785"/>
    <lineage>
        <taxon>Eukaryota</taxon>
        <taxon>Metazoa</taxon>
        <taxon>Ecdysozoa</taxon>
        <taxon>Nematoda</taxon>
        <taxon>Chromadorea</taxon>
        <taxon>Rhabditida</taxon>
        <taxon>Tylenchina</taxon>
        <taxon>Panagrolaimomorpha</taxon>
        <taxon>Panagrolaimoidea</taxon>
        <taxon>Panagrolaimidae</taxon>
        <taxon>Panagrolaimus</taxon>
    </lineage>
</organism>
<evidence type="ECO:0000313" key="1">
    <source>
        <dbReference type="Proteomes" id="UP000887580"/>
    </source>
</evidence>
<dbReference type="Proteomes" id="UP000887580">
    <property type="component" value="Unplaced"/>
</dbReference>